<name>A0A1K1QP09_9BACT</name>
<dbReference type="InterPro" id="IPR045851">
    <property type="entry name" value="AMP-bd_C_sf"/>
</dbReference>
<dbReference type="InterPro" id="IPR023213">
    <property type="entry name" value="CAT-like_dom_sf"/>
</dbReference>
<dbReference type="RefSeq" id="WP_072361450.1">
    <property type="nucleotide sequence ID" value="NZ_CP139972.1"/>
</dbReference>
<reference evidence="6 8" key="1">
    <citation type="submission" date="2016-11" db="EMBL/GenBank/DDBJ databases">
        <authorList>
            <person name="Jaros S."/>
            <person name="Januszkiewicz K."/>
            <person name="Wedrychowicz H."/>
        </authorList>
    </citation>
    <scope>NUCLEOTIDE SEQUENCE [LARGE SCALE GENOMIC DNA]</scope>
    <source>
        <strain evidence="6 8">DSM 784</strain>
    </source>
</reference>
<dbReference type="InterPro" id="IPR042099">
    <property type="entry name" value="ANL_N_sf"/>
</dbReference>
<dbReference type="Pfam" id="PF00668">
    <property type="entry name" value="Condensation"/>
    <property type="match status" value="4"/>
</dbReference>
<keyword evidence="2" id="KW-0596">Phosphopantetheine</keyword>
<dbReference type="SUPFAM" id="SSF47336">
    <property type="entry name" value="ACP-like"/>
    <property type="match status" value="3"/>
</dbReference>
<dbReference type="GO" id="GO:0044550">
    <property type="term" value="P:secondary metabolite biosynthetic process"/>
    <property type="evidence" value="ECO:0007669"/>
    <property type="project" value="TreeGrafter"/>
</dbReference>
<dbReference type="Pfam" id="PF13193">
    <property type="entry name" value="AMP-binding_C"/>
    <property type="match status" value="2"/>
</dbReference>
<dbReference type="PROSITE" id="PS00455">
    <property type="entry name" value="AMP_BINDING"/>
    <property type="match status" value="3"/>
</dbReference>
<keyword evidence="4" id="KW-0677">Repeat</keyword>
<dbReference type="InterPro" id="IPR009081">
    <property type="entry name" value="PP-bd_ACP"/>
</dbReference>
<dbReference type="CDD" id="cd19534">
    <property type="entry name" value="E_NRPS"/>
    <property type="match status" value="1"/>
</dbReference>
<dbReference type="CDD" id="cd19531">
    <property type="entry name" value="LCL_NRPS-like"/>
    <property type="match status" value="2"/>
</dbReference>
<feature type="domain" description="Carrier" evidence="5">
    <location>
        <begin position="1938"/>
        <end position="2013"/>
    </location>
</feature>
<sequence length="3530" mass="394282">MNLPQFQLSAQQLLDYERLLSGGLSNIQIEMNIRGDYPTEQILATLALVTDRHDLLRTAFVFREGIHIPFQIVAAAAGIGNDCFSTTTLTLEHPLSIAVVQRDTGVHTIILKALPLILDTYSANEIRKEVIAILQADTTLSDAADILQFGNYTEWEAQVIEEGNPEALAFWTELREKVSATVPVPAASVEPAARIAFSFNAAKIEALSVLLKVSPQAILIAVFGQSLSRYTDHAPFTIGCLEHGRYYEELSAVLGPLSRYYPFLVPENIADDVQQLAVLVGQRLEEARNWNDYYYVSLAQKDFRFLFEFDDTDALIFNEGTTAALKLRISRTNDAWKATLVFPGSSSYREMATFLSEDLKCRLEETLTPRYYVNTFDQAFIGEYNNTVDDTLSLSTIPEAILTVFQEREHAIAVQSEKKRMTYGMLSGRVKQVATALIQQIGVQRGDLVGIMMDNSVETPVALLGILFSGAGYVPLDRNNPPGRLQGIIEESGCKCIITDAAAMVALRELPASKLGVTLDQLEQAGASGSLQQEFICARPEDTAYLIFTSGTTGKPKGCHLLHKHLSNYIHWANGYYFRGGEEGNFPLLTNLSFDLTITSIFTTLSRGHTLFCPDSELSLIEQLQYCFSPANAINAIKLTPTHISLLADVEVSHSNIQCAIVGGEELLPSQVATLRRIAPGIKIYNEYGPTEATVGCIVKEIAPDEQLILIGRPIANMEVLVLNERQELLPVGVSGELYIAGRGVAQGYWKQEQLTAEKFVTLDFFGPKRYYRTGDLGCLLPDGNMKYQGRMDDQVKIRGNRIELGEIQVQLAKYEGIGQVIVVVKQDQAAEKHIAAYYTASETFPADVLKQYLHTRLPEYMIPGFFIPVKEIPLTANGKLDPGKLPDPFLYHSKNQTVYIAPTTLVEIGIAQIWQEVFHISKVGIDDNFFDMGGHSLLAMRLISGIRKEMNADLAVKDLFTSPTIRDLSALVQGRTAQPLLPQVVRKERSAHIPLSFSQERLWFIDRLMGSAHYHMPSVFRLEGHLNVNLLEDCFRQIINRHEPLRTVFKEEEGIPYQEVLALDGWHINYIDASLAEEELEPFITAEVTRPFHLSCDHMLRVTLLKITEQEHLLILVMHHIAADGWSEALIVQEFLSLYSGKQELPLLDFQYADYAIWQRRHMSGDILAQQLDYWKETLTELTPLHLPTDFTRPPIQSTKGARLSFIVDSQVSRQLQELAAEEGVTLFMLLLSVYKVLLYQYSRQTDICVGTTIAHRPQQEMEAMIGFFVNAVALRSDLDGNPAFTDLLAQVKRNTLAAYDHIAVPFEKVVDAVEKDRDKSRSSLFQVLFVLNNNEDASVHSLGDLRVIPVLLQHEIAKFDLTFFARETAEGIAITINYCSDLFLPQTIERMKGHYETLLSAVVRDRGQQIMSLQLLRSGEQEELLSPVMPVPHEYAGNRTVISLFEDQVVRTPAATALVYGKQQWSYQALNEQADRLACHLRNNYQLGLNDLAGIMMDTADWYLVSILGILKTGAAYVPIDISLPPDRRNFIIQDTGVKVLIILSEHLFEVMDVNAPVFSIDLQLEEAVSGITDGPGATMSDLAYVIYTSGTTGQPKGVKITNRNITDYYFGLEAHIGVAENRSFALMSALSADLGNTVLFGSLLSGGELHLLPKAYLMNADVLHDYFEKHTIDCIKIVPSHWSALESDRGLLLPARTIIFGGEALSPAVVEKIRRAAPALQIINHYGPTETTIGKLLHRIDSSRSYDSVPIGKPFSHTTTYIVNGSMGLCPVGVPGELLIGGDGISPGYLHREALTAESFISNPFGQGRLYRTGDLVRRNEAGEIFFLGRIDDQVKIRGYRVEPGEVAVVLSASELVRQCTVVVQEERLAAYIVPEGAYDKDGIVKYLQSALPDYMIPSLMMELAEMPLTPNGKINRKALPDIAGATDRSTTYTAPRNQIEEELVVIWESLLEKDTIGVYDNFFDLGGHSLLAIRVLSAIRKKLGMEIAITDLFEYVTIASLADFIGKQGQRTLLPPLIRQERPARIPLSYAQERLWFIDQLRGSTHYHMPSMFRLNGALDKPLLESAFREIVNRHESLRTVFKEEEGIGYQEILDKDGWKLDVGTATEDELPALIEQEIARPFNLSTDHMIRARLLQLGLDDYLLVLVRHHIASDGWSVSLIVNELTELYCAGKEKRVSQLPVLPLQYADYTLWQRAYLSGELLDAQLSFWKEQLQELAPLHLPLDFPRPVLQSTKGADHSFMIAKGLSEQLQLLAQQQGVSMFMLLLSVYKILLYRYSGQTDICVGTTVAHRPQQEIEPLIGFFVNTLALRTDLAGDPSFTDLLARVKNTTLSAYEHITVPFEKVVDAVENVRDKSRSSIFQALFVLNNNEDISIHSLGDVSIQPLPQHNVIAKFDLTFFVQETALGIAVTINYCRDLFLPATIARMQSHYEMLLQGVVNNHMQAIHALNILDPAEEQLLLQEQVLPWMEKAAACNILTLFEEQVEKTPDATAVVFGNITLSYSELDEKANCLGRYLKQTYDLSAGDRVGILMETSSWYIVSILGILKAGAAYVPVDGGLPQDRKAFIVNDTGMKTLIIVSESLFDVMDLSVPVFSIDIQFEETTTVAGGLEQPGGEDLAYVIYTSGTTGQPKGVKITHRNIVDYYFGLQARTGIDENRSFALMSALSADLGNTVLFGALLSGSVLHLLPKTSLMNAAVVHDYFARHSIDCIKLVPSYWSALESERGLLLPARTIIFGGEALSSGVIEKIKAIHPALQIINHYGPTEATIGKLLHRIDPSRTYDSVPIGQPFSHTTAYIVNGFMRLCPIGVPGELLLGGDGISPGYLNREDLTAEKFISNPFGQGRLYRTGDLVRRNAEGEIFFLGRIDDQVKIRGYRVEPGEVAVVLSASDLVRQCAVVFREDRLVAYVVPEGTFDKEGIVKYLQSVLPDYMIPSLMMELEEMPLTPNGKIDRKALPDIAGDTVRGKTYLAPRNKVEEELVTIWESLLKADKIGVNDNFFELGGDSIIVIQVVSKAKRKGYQLQVQDLFDHQTITALALLIEQNNTATVVAEQGLLTGSALLSPIQQWFFEQEQPNPSHFNQAVLLQVNKAIRQEDLGRAIKVLVDRHDALRFYYDGKEQTYGPTKGKLEIMELSQLEEITTACRVVQREFSITAGALIRFILFRTPHTEPSDRLFIVAHHLVVDGVSWRILIDEMQSLLDAYSATEELDLGLKTSSYREWVNALTDYAQTEQVLTQKDYWQKVSNSHQPLSSALNGHLSRRSELVAIDMRLSPEYTARLLKETNFAYNTDINDILLCALGMTISSWRKNPQVIIGLEGHGRENIFPGIDITNTVGWFTNKYPVLLEIADDDSIGNTIKSVKEQLRNIPDKGMGFGALRYLHPEPAIRHSLRSNCWDIVFNYLGQMDNVINAGSWFEAATEPSGEHIDPDYFTREKFVLKAGIAADVFSLSWSYSPEQFQGETVTRLVREYMHHLRELIDHCTTQKEKAVTPADFGLNGKLDYKELDELLGLDQVADDEGIIKF</sequence>
<keyword evidence="9" id="KW-1185">Reference proteome</keyword>
<dbReference type="Pfam" id="PF00550">
    <property type="entry name" value="PP-binding"/>
    <property type="match status" value="3"/>
</dbReference>
<dbReference type="Gene3D" id="1.10.1200.10">
    <property type="entry name" value="ACP-like"/>
    <property type="match status" value="3"/>
</dbReference>
<dbReference type="STRING" id="1004.SAMN05661012_02959"/>
<evidence type="ECO:0000259" key="5">
    <source>
        <dbReference type="PROSITE" id="PS50075"/>
    </source>
</evidence>
<dbReference type="Gene3D" id="3.40.50.980">
    <property type="match status" value="4"/>
</dbReference>
<feature type="domain" description="Carrier" evidence="5">
    <location>
        <begin position="902"/>
        <end position="977"/>
    </location>
</feature>
<evidence type="ECO:0000256" key="2">
    <source>
        <dbReference type="ARBA" id="ARBA00022450"/>
    </source>
</evidence>
<dbReference type="NCBIfam" id="TIGR01733">
    <property type="entry name" value="AA-adenyl-dom"/>
    <property type="match status" value="3"/>
</dbReference>
<dbReference type="InterPro" id="IPR025110">
    <property type="entry name" value="AMP-bd_C"/>
</dbReference>
<dbReference type="EMBL" id="FPIZ01000008">
    <property type="protein sequence ID" value="SFW61371.1"/>
    <property type="molecule type" value="Genomic_DNA"/>
</dbReference>
<gene>
    <name evidence="6" type="ORF">SAMN05661012_02959</name>
    <name evidence="7" type="ORF">SR876_30685</name>
</gene>
<dbReference type="PROSITE" id="PS50075">
    <property type="entry name" value="CARRIER"/>
    <property type="match status" value="3"/>
</dbReference>
<dbReference type="InterPro" id="IPR010060">
    <property type="entry name" value="NRPS_synth"/>
</dbReference>
<dbReference type="Proteomes" id="UP001326715">
    <property type="component" value="Chromosome"/>
</dbReference>
<evidence type="ECO:0000256" key="1">
    <source>
        <dbReference type="ARBA" id="ARBA00001957"/>
    </source>
</evidence>
<dbReference type="NCBIfam" id="NF003417">
    <property type="entry name" value="PRK04813.1"/>
    <property type="match status" value="3"/>
</dbReference>
<dbReference type="PROSITE" id="PS00012">
    <property type="entry name" value="PHOSPHOPANTETHEINE"/>
    <property type="match status" value="3"/>
</dbReference>
<proteinExistence type="predicted"/>
<keyword evidence="3" id="KW-0597">Phosphoprotein</keyword>
<dbReference type="NCBIfam" id="TIGR01720">
    <property type="entry name" value="NRPS-para261"/>
    <property type="match status" value="1"/>
</dbReference>
<dbReference type="InterPro" id="IPR020845">
    <property type="entry name" value="AMP-binding_CS"/>
</dbReference>
<dbReference type="FunFam" id="1.10.1200.10:FF:000005">
    <property type="entry name" value="Nonribosomal peptide synthetase 1"/>
    <property type="match status" value="3"/>
</dbReference>
<reference evidence="7 9" key="2">
    <citation type="submission" date="2023-11" db="EMBL/GenBank/DDBJ databases">
        <title>MicrobeMod: A computational toolkit for identifying prokaryotic methylation and restriction-modification with nanopore sequencing.</title>
        <authorList>
            <person name="Crits-Christoph A."/>
            <person name="Kang S.C."/>
            <person name="Lee H."/>
            <person name="Ostrov N."/>
        </authorList>
    </citation>
    <scope>NUCLEOTIDE SEQUENCE [LARGE SCALE GENOMIC DNA]</scope>
    <source>
        <strain evidence="7 9">ATCC 23090</strain>
    </source>
</reference>
<dbReference type="SUPFAM" id="SSF56801">
    <property type="entry name" value="Acetyl-CoA synthetase-like"/>
    <property type="match status" value="3"/>
</dbReference>
<dbReference type="Gene3D" id="2.30.38.10">
    <property type="entry name" value="Luciferase, Domain 3"/>
    <property type="match status" value="2"/>
</dbReference>
<organism evidence="6 8">
    <name type="scientific">Chitinophaga sancti</name>
    <dbReference type="NCBI Taxonomy" id="1004"/>
    <lineage>
        <taxon>Bacteria</taxon>
        <taxon>Pseudomonadati</taxon>
        <taxon>Bacteroidota</taxon>
        <taxon>Chitinophagia</taxon>
        <taxon>Chitinophagales</taxon>
        <taxon>Chitinophagaceae</taxon>
        <taxon>Chitinophaga</taxon>
    </lineage>
</organism>
<dbReference type="PANTHER" id="PTHR45527">
    <property type="entry name" value="NONRIBOSOMAL PEPTIDE SYNTHETASE"/>
    <property type="match status" value="1"/>
</dbReference>
<evidence type="ECO:0000313" key="9">
    <source>
        <dbReference type="Proteomes" id="UP001326715"/>
    </source>
</evidence>
<dbReference type="Gene3D" id="3.30.559.10">
    <property type="entry name" value="Chloramphenicol acetyltransferase-like domain"/>
    <property type="match status" value="4"/>
</dbReference>
<dbReference type="Pfam" id="PF00501">
    <property type="entry name" value="AMP-binding"/>
    <property type="match status" value="3"/>
</dbReference>
<evidence type="ECO:0000313" key="7">
    <source>
        <dbReference type="EMBL" id="WQG89300.1"/>
    </source>
</evidence>
<dbReference type="SMART" id="SM00823">
    <property type="entry name" value="PKS_PP"/>
    <property type="match status" value="3"/>
</dbReference>
<dbReference type="GO" id="GO:0043041">
    <property type="term" value="P:amino acid activation for nonribosomal peptide biosynthetic process"/>
    <property type="evidence" value="ECO:0007669"/>
    <property type="project" value="TreeGrafter"/>
</dbReference>
<dbReference type="InterPro" id="IPR000873">
    <property type="entry name" value="AMP-dep_synth/lig_dom"/>
</dbReference>
<feature type="domain" description="Carrier" evidence="5">
    <location>
        <begin position="2977"/>
        <end position="3051"/>
    </location>
</feature>
<dbReference type="Gene3D" id="3.30.300.30">
    <property type="match status" value="3"/>
</dbReference>
<comment type="cofactor">
    <cofactor evidence="1">
        <name>pantetheine 4'-phosphate</name>
        <dbReference type="ChEBI" id="CHEBI:47942"/>
    </cofactor>
</comment>
<dbReference type="Gene3D" id="3.30.559.30">
    <property type="entry name" value="Nonribosomal peptide synthetase, condensation domain"/>
    <property type="match status" value="4"/>
</dbReference>
<dbReference type="GO" id="GO:0003824">
    <property type="term" value="F:catalytic activity"/>
    <property type="evidence" value="ECO:0007669"/>
    <property type="project" value="InterPro"/>
</dbReference>
<protein>
    <submittedName>
        <fullName evidence="6">AMP-binding enzyme C-terminal domain-containing protein</fullName>
    </submittedName>
    <submittedName>
        <fullName evidence="7">Non-ribosomal peptide synthetase</fullName>
    </submittedName>
</protein>
<dbReference type="InterPro" id="IPR006162">
    <property type="entry name" value="Ppantetheine_attach_site"/>
</dbReference>
<evidence type="ECO:0000256" key="3">
    <source>
        <dbReference type="ARBA" id="ARBA00022553"/>
    </source>
</evidence>
<dbReference type="PANTHER" id="PTHR45527:SF1">
    <property type="entry name" value="FATTY ACID SYNTHASE"/>
    <property type="match status" value="1"/>
</dbReference>
<dbReference type="EMBL" id="CP140154">
    <property type="protein sequence ID" value="WQG89300.1"/>
    <property type="molecule type" value="Genomic_DNA"/>
</dbReference>
<evidence type="ECO:0000256" key="4">
    <source>
        <dbReference type="ARBA" id="ARBA00022737"/>
    </source>
</evidence>
<dbReference type="InterPro" id="IPR010071">
    <property type="entry name" value="AA_adenyl_dom"/>
</dbReference>
<dbReference type="GO" id="GO:0031177">
    <property type="term" value="F:phosphopantetheine binding"/>
    <property type="evidence" value="ECO:0007669"/>
    <property type="project" value="InterPro"/>
</dbReference>
<accession>A0A1K1QP09</accession>
<dbReference type="InterPro" id="IPR036736">
    <property type="entry name" value="ACP-like_sf"/>
</dbReference>
<dbReference type="Gene3D" id="3.40.50.12780">
    <property type="entry name" value="N-terminal domain of ligase-like"/>
    <property type="match status" value="1"/>
</dbReference>
<dbReference type="InterPro" id="IPR020806">
    <property type="entry name" value="PKS_PP-bd"/>
</dbReference>
<dbReference type="InterPro" id="IPR001242">
    <property type="entry name" value="Condensation_dom"/>
</dbReference>
<dbReference type="Proteomes" id="UP000183788">
    <property type="component" value="Unassembled WGS sequence"/>
</dbReference>
<dbReference type="SUPFAM" id="SSF52777">
    <property type="entry name" value="CoA-dependent acyltransferases"/>
    <property type="match status" value="8"/>
</dbReference>
<dbReference type="CDD" id="cd05930">
    <property type="entry name" value="A_NRPS"/>
    <property type="match status" value="3"/>
</dbReference>
<evidence type="ECO:0000313" key="8">
    <source>
        <dbReference type="Proteomes" id="UP000183788"/>
    </source>
</evidence>
<dbReference type="GO" id="GO:0005737">
    <property type="term" value="C:cytoplasm"/>
    <property type="evidence" value="ECO:0007669"/>
    <property type="project" value="TreeGrafter"/>
</dbReference>
<dbReference type="OrthoDB" id="9778383at2"/>
<evidence type="ECO:0000313" key="6">
    <source>
        <dbReference type="EMBL" id="SFW61371.1"/>
    </source>
</evidence>